<dbReference type="PANTHER" id="PTHR42812:SF16">
    <property type="entry name" value="HYDROLASE, PUTATIVE (AFU_ORTHOLOGUE AFUA_7G06110)-RELATED"/>
    <property type="match status" value="1"/>
</dbReference>
<evidence type="ECO:0000256" key="1">
    <source>
        <dbReference type="ARBA" id="ARBA00009865"/>
    </source>
</evidence>
<evidence type="ECO:0000313" key="9">
    <source>
        <dbReference type="Proteomes" id="UP000279259"/>
    </source>
</evidence>
<organism evidence="8 9">
    <name type="scientific">Saitozyma podzolica</name>
    <dbReference type="NCBI Taxonomy" id="1890683"/>
    <lineage>
        <taxon>Eukaryota</taxon>
        <taxon>Fungi</taxon>
        <taxon>Dikarya</taxon>
        <taxon>Basidiomycota</taxon>
        <taxon>Agaricomycotina</taxon>
        <taxon>Tremellomycetes</taxon>
        <taxon>Tremellales</taxon>
        <taxon>Trimorphomycetaceae</taxon>
        <taxon>Saitozyma</taxon>
    </lineage>
</organism>
<dbReference type="Pfam" id="PF17851">
    <property type="entry name" value="GH43_C2"/>
    <property type="match status" value="1"/>
</dbReference>
<feature type="active site" description="Proton acceptor" evidence="4">
    <location>
        <position position="15"/>
    </location>
</feature>
<dbReference type="InterPro" id="IPR013320">
    <property type="entry name" value="ConA-like_dom_sf"/>
</dbReference>
<evidence type="ECO:0000256" key="5">
    <source>
        <dbReference type="PIRSR" id="PIRSR606710-2"/>
    </source>
</evidence>
<feature type="domain" description="Beta-xylosidase C-terminal Concanavalin A-like" evidence="7">
    <location>
        <begin position="336"/>
        <end position="526"/>
    </location>
</feature>
<dbReference type="Pfam" id="PF04616">
    <property type="entry name" value="Glyco_hydro_43"/>
    <property type="match status" value="1"/>
</dbReference>
<evidence type="ECO:0000256" key="2">
    <source>
        <dbReference type="ARBA" id="ARBA00022801"/>
    </source>
</evidence>
<sequence length="533" mass="60322">MKCHRNPIIPGFNPDPTIAFKDGRYYLATSTFEYFPGVPIYTSVDLVDWTLIGHALNRRSQLDMRTVECSGGIYAPSLRYNERRKRWYMTAALVLKRSKMAPHDTTPNPTGFYVWSDDINDETRWSDPIYYDVTGIDQDLFFDEGNGKIWLSWATGIPDYVAPKGCYNLAVWTVEIDLKTGDSVGEPQLIRQNTSFGNHVSEGPHVYKRNGYYYLMTAEGGTETEHSEWIFRSKAGPRGPWEDCPHNPLIYNGQDKHVMQTGHMDMVEGGDGQWWAVFLAVRNQKGVLSHLGRETFLAPVEWVEGWPVVNGGRKVSLQGVVGPPRSPNTQSWTFRFTNDLTKKGWYHLRTPLKAYHRVENGHLLLKCGPHALSQDEAVAMLLQKQTTFNGVWRVEFAFSPVQMEEEAGIAVWWSKWAYCSVSIRGGKNKAELVFRKPAEHGDGFEESVWDAPSGTVTIEIKAEPSRYSFYLLSAGARTPLGMMSAHLLVRTRPWDSKFTGTFLGLFAQGYGGFGTNNLARFKSVEWQGVLGED</sequence>
<comment type="caution">
    <text evidence="8">The sequence shown here is derived from an EMBL/GenBank/DDBJ whole genome shotgun (WGS) entry which is preliminary data.</text>
</comment>
<dbReference type="GO" id="GO:0004553">
    <property type="term" value="F:hydrolase activity, hydrolyzing O-glycosyl compounds"/>
    <property type="evidence" value="ECO:0007669"/>
    <property type="project" value="InterPro"/>
</dbReference>
<reference evidence="8 9" key="1">
    <citation type="submission" date="2018-11" db="EMBL/GenBank/DDBJ databases">
        <title>Genome sequence of Saitozyma podzolica DSM 27192.</title>
        <authorList>
            <person name="Aliyu H."/>
            <person name="Gorte O."/>
            <person name="Ochsenreither K."/>
        </authorList>
    </citation>
    <scope>NUCLEOTIDE SEQUENCE [LARGE SCALE GENOMIC DNA]</scope>
    <source>
        <strain evidence="8 9">DSM 27192</strain>
    </source>
</reference>
<dbReference type="InterPro" id="IPR023296">
    <property type="entry name" value="Glyco_hydro_beta-prop_sf"/>
</dbReference>
<feature type="active site" description="Proton donor" evidence="4">
    <location>
        <position position="202"/>
    </location>
</feature>
<dbReference type="CDD" id="cd18617">
    <property type="entry name" value="GH43_XynB-like"/>
    <property type="match status" value="1"/>
</dbReference>
<keyword evidence="9" id="KW-1185">Reference proteome</keyword>
<dbReference type="SUPFAM" id="SSF75005">
    <property type="entry name" value="Arabinanase/levansucrase/invertase"/>
    <property type="match status" value="1"/>
</dbReference>
<gene>
    <name evidence="8" type="ORF">EHS25_003990</name>
</gene>
<evidence type="ECO:0000259" key="7">
    <source>
        <dbReference type="Pfam" id="PF17851"/>
    </source>
</evidence>
<keyword evidence="2 6" id="KW-0378">Hydrolase</keyword>
<evidence type="ECO:0000256" key="4">
    <source>
        <dbReference type="PIRSR" id="PIRSR606710-1"/>
    </source>
</evidence>
<evidence type="ECO:0000256" key="6">
    <source>
        <dbReference type="RuleBase" id="RU361187"/>
    </source>
</evidence>
<evidence type="ECO:0000313" key="8">
    <source>
        <dbReference type="EMBL" id="RSH94187.1"/>
    </source>
</evidence>
<accession>A0A427YSY1</accession>
<dbReference type="OrthoDB" id="2139957at2759"/>
<comment type="similarity">
    <text evidence="1 6">Belongs to the glycosyl hydrolase 43 family.</text>
</comment>
<dbReference type="InterPro" id="IPR051795">
    <property type="entry name" value="Glycosyl_Hydrlase_43"/>
</dbReference>
<dbReference type="AlphaFoldDB" id="A0A427YSY1"/>
<protein>
    <recommendedName>
        <fullName evidence="7">Beta-xylosidase C-terminal Concanavalin A-like domain-containing protein</fullName>
    </recommendedName>
</protein>
<name>A0A427YSY1_9TREE</name>
<dbReference type="STRING" id="1890683.A0A427YSY1"/>
<feature type="site" description="Important for catalytic activity, responsible for pKa modulation of the active site Glu and correct orientation of both the proton donor and substrate" evidence="5">
    <location>
        <position position="137"/>
    </location>
</feature>
<dbReference type="InterPro" id="IPR041542">
    <property type="entry name" value="GH43_C2"/>
</dbReference>
<dbReference type="InterPro" id="IPR006710">
    <property type="entry name" value="Glyco_hydro_43"/>
</dbReference>
<evidence type="ECO:0000256" key="3">
    <source>
        <dbReference type="ARBA" id="ARBA00023295"/>
    </source>
</evidence>
<dbReference type="Gene3D" id="2.115.10.20">
    <property type="entry name" value="Glycosyl hydrolase domain, family 43"/>
    <property type="match status" value="1"/>
</dbReference>
<dbReference type="EMBL" id="RSCD01000002">
    <property type="protein sequence ID" value="RSH94187.1"/>
    <property type="molecule type" value="Genomic_DNA"/>
</dbReference>
<dbReference type="PANTHER" id="PTHR42812">
    <property type="entry name" value="BETA-XYLOSIDASE"/>
    <property type="match status" value="1"/>
</dbReference>
<dbReference type="Gene3D" id="2.60.120.200">
    <property type="match status" value="1"/>
</dbReference>
<dbReference type="GO" id="GO:0005975">
    <property type="term" value="P:carbohydrate metabolic process"/>
    <property type="evidence" value="ECO:0007669"/>
    <property type="project" value="InterPro"/>
</dbReference>
<proteinExistence type="inferred from homology"/>
<dbReference type="SUPFAM" id="SSF49899">
    <property type="entry name" value="Concanavalin A-like lectins/glucanases"/>
    <property type="match status" value="1"/>
</dbReference>
<keyword evidence="3 6" id="KW-0326">Glycosidase</keyword>
<dbReference type="Proteomes" id="UP000279259">
    <property type="component" value="Unassembled WGS sequence"/>
</dbReference>